<reference evidence="4" key="1">
    <citation type="journal article" date="2019" name="Int. J. Syst. Evol. Microbiol.">
        <title>The Global Catalogue of Microorganisms (GCM) 10K type strain sequencing project: providing services to taxonomists for standard genome sequencing and annotation.</title>
        <authorList>
            <consortium name="The Broad Institute Genomics Platform"/>
            <consortium name="The Broad Institute Genome Sequencing Center for Infectious Disease"/>
            <person name="Wu L."/>
            <person name="Ma J."/>
        </authorList>
    </citation>
    <scope>NUCLEOTIDE SEQUENCE [LARGE SCALE GENOMIC DNA]</scope>
    <source>
        <strain evidence="4">CECT 8289</strain>
    </source>
</reference>
<dbReference type="EMBL" id="JBHSCZ010000006">
    <property type="protein sequence ID" value="MFC4263961.1"/>
    <property type="molecule type" value="Genomic_DNA"/>
</dbReference>
<evidence type="ECO:0000256" key="1">
    <source>
        <dbReference type="SAM" id="Coils"/>
    </source>
</evidence>
<evidence type="ECO:0000313" key="3">
    <source>
        <dbReference type="EMBL" id="MFC4263961.1"/>
    </source>
</evidence>
<evidence type="ECO:0000256" key="2">
    <source>
        <dbReference type="SAM" id="MobiDB-lite"/>
    </source>
</evidence>
<feature type="coiled-coil region" evidence="1">
    <location>
        <begin position="116"/>
        <end position="143"/>
    </location>
</feature>
<feature type="compositionally biased region" description="Basic and acidic residues" evidence="2">
    <location>
        <begin position="309"/>
        <end position="328"/>
    </location>
</feature>
<keyword evidence="4" id="KW-1185">Reference proteome</keyword>
<gene>
    <name evidence="3" type="ORF">ACFOWM_13790</name>
</gene>
<accession>A0ABV8QUK5</accession>
<sequence>MSDSILSNTLSADTLEIHYWFGDESHSMNANVQNRCEYEVLAIIKEIATLLSVEITIETEPDGEGGLRKWLKVISKEENKKGTITTAIIVALISVILITPLSKISEKLIDKIFEDTEMNDLQKEKLRLEIEKLKKENASKVDTIDYNTLIKKRKSNFYEALDKYPKVDKVSFVVVDENKTRVTKEKAVPRDDFSKFILVTDDLDPLEKEDAVIEIIAPVLKKGNYKWIGYYKGEAVPFNMKSNEFKTLVQNGEIEFKNGSSINCHLEIRRKVNNEGLEINVGYDVLRVNYYFENDKPIETKEGKHHRQIKEAQKNQLKLFKEKTDEEN</sequence>
<proteinExistence type="predicted"/>
<dbReference type="RefSeq" id="WP_379711165.1">
    <property type="nucleotide sequence ID" value="NZ_JBHSCZ010000006.1"/>
</dbReference>
<comment type="caution">
    <text evidence="3">The sequence shown here is derived from an EMBL/GenBank/DDBJ whole genome shotgun (WGS) entry which is preliminary data.</text>
</comment>
<feature type="region of interest" description="Disordered" evidence="2">
    <location>
        <begin position="302"/>
        <end position="328"/>
    </location>
</feature>
<organism evidence="3 4">
    <name type="scientific">Ferruginibacter yonginensis</name>
    <dbReference type="NCBI Taxonomy" id="1310416"/>
    <lineage>
        <taxon>Bacteria</taxon>
        <taxon>Pseudomonadati</taxon>
        <taxon>Bacteroidota</taxon>
        <taxon>Chitinophagia</taxon>
        <taxon>Chitinophagales</taxon>
        <taxon>Chitinophagaceae</taxon>
        <taxon>Ferruginibacter</taxon>
    </lineage>
</organism>
<keyword evidence="1" id="KW-0175">Coiled coil</keyword>
<protein>
    <submittedName>
        <fullName evidence="3">Uncharacterized protein</fullName>
    </submittedName>
</protein>
<name>A0ABV8QUK5_9BACT</name>
<evidence type="ECO:0000313" key="4">
    <source>
        <dbReference type="Proteomes" id="UP001595907"/>
    </source>
</evidence>
<dbReference type="Proteomes" id="UP001595907">
    <property type="component" value="Unassembled WGS sequence"/>
</dbReference>